<dbReference type="InterPro" id="IPR036162">
    <property type="entry name" value="Resolvase-like_N_sf"/>
</dbReference>
<dbReference type="SMART" id="SM00857">
    <property type="entry name" value="Resolvase"/>
    <property type="match status" value="1"/>
</dbReference>
<reference evidence="4 5" key="1">
    <citation type="submission" date="2009-06" db="EMBL/GenBank/DDBJ databases">
        <authorList>
            <person name="Dodson R."/>
            <person name="Sebastian Y."/>
            <person name="Madupu R."/>
            <person name="Durkin A.S."/>
            <person name="Torralba M."/>
            <person name="Methe B."/>
            <person name="Sutton G.G."/>
            <person name="Strausberg R.L."/>
            <person name="Nelson K.E."/>
        </authorList>
    </citation>
    <scope>NUCLEOTIDE SEQUENCE [LARGE SCALE GENOMIC DNA]</scope>
    <source>
        <strain evidence="4 5">SK141</strain>
    </source>
</reference>
<feature type="domain" description="Resolvase/invertase-type recombinase catalytic" evidence="2">
    <location>
        <begin position="23"/>
        <end position="171"/>
    </location>
</feature>
<dbReference type="Proteomes" id="UP000004384">
    <property type="component" value="Unassembled WGS sequence"/>
</dbReference>
<proteinExistence type="predicted"/>
<protein>
    <submittedName>
        <fullName evidence="4">Resolvase, N-terminal domain protein</fullName>
    </submittedName>
</protein>
<dbReference type="PROSITE" id="PS51737">
    <property type="entry name" value="RECOMBINASE_DNA_BIND"/>
    <property type="match status" value="1"/>
</dbReference>
<evidence type="ECO:0000256" key="1">
    <source>
        <dbReference type="SAM" id="Coils"/>
    </source>
</evidence>
<name>C6RBF1_9CORY</name>
<dbReference type="Pfam" id="PF00239">
    <property type="entry name" value="Resolvase"/>
    <property type="match status" value="1"/>
</dbReference>
<dbReference type="InterPro" id="IPR038109">
    <property type="entry name" value="DNA_bind_recomb_sf"/>
</dbReference>
<dbReference type="Pfam" id="PF07508">
    <property type="entry name" value="Recombinase"/>
    <property type="match status" value="1"/>
</dbReference>
<sequence length="536" mass="61148">MIHQRVILCAQDHKKRRLTMTRKAAIYLRMSLDADGRGAGIERQREDCRRLAAAKGWEVVDEYVDNSISASKRNVKRHAYDRMEADYEAGLFNTIICWHFDRLTRQPMQMERWLTRAEDGDLQVVTCTGNYDLETEQGRMLVRVLAAFARGEIELKAARQKRAVLQNARKGGKPAGIPPYGYDDDFNVIEDRAETVRGIYQAIQAGITMADIVRALNGDATRESEVPWLNPCTPPGVLKRERDNERRVERGMEPLPLPKKKKWVEHGVLRIASNPAYAGYRLHMPQEVRMKPEHRGLGSETAPGKKLHIVRDEDGEPVQGQWEPIVDKNLWWSVSEILCDPRRDKRRHNRSGRAALGAATYVCGECGYHMTTLGPRYRCRQCGIARTSKPIDRLVCSVIERRLALDDVVEALTARQEPTEESRAIDKQRHELEAKIKRVEADYDDGLITAKDLKRNRDKVEAELEQLRQKQIATLPEATQSVLAGMSNPAEGFKNSSMVTKRAIIDALMEVRVYKAPRGHKQFDPKTVEIIWKVDA</sequence>
<dbReference type="SUPFAM" id="SSF53041">
    <property type="entry name" value="Resolvase-like"/>
    <property type="match status" value="1"/>
</dbReference>
<evidence type="ECO:0000313" key="4">
    <source>
        <dbReference type="EMBL" id="EET76783.1"/>
    </source>
</evidence>
<keyword evidence="1" id="KW-0175">Coiled coil</keyword>
<evidence type="ECO:0000259" key="2">
    <source>
        <dbReference type="PROSITE" id="PS51736"/>
    </source>
</evidence>
<dbReference type="InterPro" id="IPR050639">
    <property type="entry name" value="SSR_resolvase"/>
</dbReference>
<dbReference type="CDD" id="cd00338">
    <property type="entry name" value="Ser_Recombinase"/>
    <property type="match status" value="1"/>
</dbReference>
<feature type="coiled-coil region" evidence="1">
    <location>
        <begin position="422"/>
        <end position="470"/>
    </location>
</feature>
<accession>C6RBF1</accession>
<dbReference type="InterPro" id="IPR006119">
    <property type="entry name" value="Resolv_N"/>
</dbReference>
<dbReference type="PANTHER" id="PTHR30461:SF23">
    <property type="entry name" value="DNA RECOMBINASE-RELATED"/>
    <property type="match status" value="1"/>
</dbReference>
<dbReference type="EMBL" id="ACVP01000027">
    <property type="protein sequence ID" value="EET76783.1"/>
    <property type="molecule type" value="Genomic_DNA"/>
</dbReference>
<dbReference type="InterPro" id="IPR011109">
    <property type="entry name" value="DNA_bind_recombinase_dom"/>
</dbReference>
<dbReference type="GO" id="GO:0003677">
    <property type="term" value="F:DNA binding"/>
    <property type="evidence" value="ECO:0007669"/>
    <property type="project" value="InterPro"/>
</dbReference>
<evidence type="ECO:0000313" key="5">
    <source>
        <dbReference type="Proteomes" id="UP000004384"/>
    </source>
</evidence>
<organism evidence="4 5">
    <name type="scientific">Corynebacterium tuberculostearicum SK141</name>
    <dbReference type="NCBI Taxonomy" id="553206"/>
    <lineage>
        <taxon>Bacteria</taxon>
        <taxon>Bacillati</taxon>
        <taxon>Actinomycetota</taxon>
        <taxon>Actinomycetes</taxon>
        <taxon>Mycobacteriales</taxon>
        <taxon>Corynebacteriaceae</taxon>
        <taxon>Corynebacterium</taxon>
    </lineage>
</organism>
<evidence type="ECO:0000259" key="3">
    <source>
        <dbReference type="PROSITE" id="PS51737"/>
    </source>
</evidence>
<dbReference type="PANTHER" id="PTHR30461">
    <property type="entry name" value="DNA-INVERTASE FROM LAMBDOID PROPHAGE"/>
    <property type="match status" value="1"/>
</dbReference>
<comment type="caution">
    <text evidence="4">The sequence shown here is derived from an EMBL/GenBank/DDBJ whole genome shotgun (WGS) entry which is preliminary data.</text>
</comment>
<feature type="domain" description="Recombinase" evidence="3">
    <location>
        <begin position="174"/>
        <end position="344"/>
    </location>
</feature>
<gene>
    <name evidence="4" type="ORF">CORTU0001_0073</name>
</gene>
<dbReference type="Gene3D" id="3.90.1750.20">
    <property type="entry name" value="Putative Large Serine Recombinase, Chain B, Domain 2"/>
    <property type="match status" value="1"/>
</dbReference>
<dbReference type="PROSITE" id="PS51736">
    <property type="entry name" value="RECOMBINASES_3"/>
    <property type="match status" value="1"/>
</dbReference>
<dbReference type="GO" id="GO:0000150">
    <property type="term" value="F:DNA strand exchange activity"/>
    <property type="evidence" value="ECO:0007669"/>
    <property type="project" value="InterPro"/>
</dbReference>
<dbReference type="Gene3D" id="3.40.50.1390">
    <property type="entry name" value="Resolvase, N-terminal catalytic domain"/>
    <property type="match status" value="1"/>
</dbReference>
<dbReference type="AlphaFoldDB" id="C6RBF1"/>